<name>A0AAV7SE16_PLEWA</name>
<accession>A0AAV7SE16</accession>
<comment type="caution">
    <text evidence="2">The sequence shown here is derived from an EMBL/GenBank/DDBJ whole genome shotgun (WGS) entry which is preliminary data.</text>
</comment>
<dbReference type="AlphaFoldDB" id="A0AAV7SE16"/>
<proteinExistence type="predicted"/>
<reference evidence="2" key="1">
    <citation type="journal article" date="2022" name="bioRxiv">
        <title>Sequencing and chromosome-scale assembly of the giantPleurodeles waltlgenome.</title>
        <authorList>
            <person name="Brown T."/>
            <person name="Elewa A."/>
            <person name="Iarovenko S."/>
            <person name="Subramanian E."/>
            <person name="Araus A.J."/>
            <person name="Petzold A."/>
            <person name="Susuki M."/>
            <person name="Suzuki K.-i.T."/>
            <person name="Hayashi T."/>
            <person name="Toyoda A."/>
            <person name="Oliveira C."/>
            <person name="Osipova E."/>
            <person name="Leigh N.D."/>
            <person name="Simon A."/>
            <person name="Yun M.H."/>
        </authorList>
    </citation>
    <scope>NUCLEOTIDE SEQUENCE</scope>
    <source>
        <strain evidence="2">20211129_DDA</strain>
        <tissue evidence="2">Liver</tissue>
    </source>
</reference>
<evidence type="ECO:0000313" key="2">
    <source>
        <dbReference type="EMBL" id="KAJ1162807.1"/>
    </source>
</evidence>
<feature type="region of interest" description="Disordered" evidence="1">
    <location>
        <begin position="46"/>
        <end position="76"/>
    </location>
</feature>
<feature type="compositionally biased region" description="Polar residues" evidence="1">
    <location>
        <begin position="115"/>
        <end position="132"/>
    </location>
</feature>
<dbReference type="EMBL" id="JANPWB010000008">
    <property type="protein sequence ID" value="KAJ1162807.1"/>
    <property type="molecule type" value="Genomic_DNA"/>
</dbReference>
<keyword evidence="3" id="KW-1185">Reference proteome</keyword>
<organism evidence="2 3">
    <name type="scientific">Pleurodeles waltl</name>
    <name type="common">Iberian ribbed newt</name>
    <dbReference type="NCBI Taxonomy" id="8319"/>
    <lineage>
        <taxon>Eukaryota</taxon>
        <taxon>Metazoa</taxon>
        <taxon>Chordata</taxon>
        <taxon>Craniata</taxon>
        <taxon>Vertebrata</taxon>
        <taxon>Euteleostomi</taxon>
        <taxon>Amphibia</taxon>
        <taxon>Batrachia</taxon>
        <taxon>Caudata</taxon>
        <taxon>Salamandroidea</taxon>
        <taxon>Salamandridae</taxon>
        <taxon>Pleurodelinae</taxon>
        <taxon>Pleurodeles</taxon>
    </lineage>
</organism>
<evidence type="ECO:0000256" key="1">
    <source>
        <dbReference type="SAM" id="MobiDB-lite"/>
    </source>
</evidence>
<gene>
    <name evidence="2" type="ORF">NDU88_003272</name>
</gene>
<dbReference type="Proteomes" id="UP001066276">
    <property type="component" value="Chromosome 4_2"/>
</dbReference>
<evidence type="ECO:0000313" key="3">
    <source>
        <dbReference type="Proteomes" id="UP001066276"/>
    </source>
</evidence>
<sequence length="132" mass="13754">MDAPLGLGTSGDILKVAVWHSAPRPSAATNFQDPCLLAGSSEYVHSRSFHGNSREREATPPDKLPVIDDQPAGNDILPPMDDDTFQQLLDSIVTPSLFAGGADSIAGSPKESPTAGHNPSASPSHALNSEDP</sequence>
<feature type="region of interest" description="Disordered" evidence="1">
    <location>
        <begin position="99"/>
        <end position="132"/>
    </location>
</feature>
<protein>
    <submittedName>
        <fullName evidence="2">Uncharacterized protein</fullName>
    </submittedName>
</protein>